<dbReference type="STRING" id="67356.AQJ84_10250"/>
<dbReference type="PATRIC" id="fig|67356.5.peg.1978"/>
<evidence type="ECO:0000313" key="3">
    <source>
        <dbReference type="Proteomes" id="UP000037251"/>
    </source>
</evidence>
<feature type="domain" description="DUF6891" evidence="1">
    <location>
        <begin position="125"/>
        <end position="309"/>
    </location>
</feature>
<dbReference type="RefSeq" id="WP_030039245.1">
    <property type="nucleotide sequence ID" value="NZ_KL575592.1"/>
</dbReference>
<keyword evidence="3" id="KW-1185">Reference proteome</keyword>
<dbReference type="eggNOG" id="ENOG5033H9G">
    <property type="taxonomic scope" value="Bacteria"/>
</dbReference>
<dbReference type="Pfam" id="PF21831">
    <property type="entry name" value="DUF6891"/>
    <property type="match status" value="1"/>
</dbReference>
<sequence>MEIDGGLAIKVKTENRQTHTRIPAARLRELVHRIGGDDDHFLVVQRTPDRPGVFIQVAHTRGGVYEFQHRTGQVPYMWVTEVQDPDLVAGVMARWARQEADWDAGVTWRRDELAPPQEVPAPDPELAARAEEFVRRLLDDGYLGIERLVQETVYLVQDGAAEPPLSPGQARVIVERLWLERVEQQEAWSGPTDPDRLERAFAALEGEGVVAREDFTCCRSCGMAEIGAEADGRDGVRGFVFFHQQGTRAAAEGHGLSLYYGGFDDSEATTTAVGHQVVAALTAAGLSARWDGDPAKAIDVTPLNWRKRLVG</sequence>
<reference evidence="3" key="1">
    <citation type="submission" date="2015-07" db="EMBL/GenBank/DDBJ databases">
        <authorList>
            <person name="Ju K.-S."/>
            <person name="Doroghazi J.R."/>
            <person name="Metcalf W.W."/>
        </authorList>
    </citation>
    <scope>NUCLEOTIDE SEQUENCE [LARGE SCALE GENOMIC DNA]</scope>
    <source>
        <strain evidence="3">NRRL 2290</strain>
    </source>
</reference>
<accession>A0A0L8LM88</accession>
<proteinExistence type="predicted"/>
<evidence type="ECO:0000313" key="2">
    <source>
        <dbReference type="EMBL" id="KOG39191.1"/>
    </source>
</evidence>
<evidence type="ECO:0000259" key="1">
    <source>
        <dbReference type="Pfam" id="PF21831"/>
    </source>
</evidence>
<dbReference type="AlphaFoldDB" id="A0A0L8LM88"/>
<dbReference type="InterPro" id="IPR054186">
    <property type="entry name" value="DUF6891"/>
</dbReference>
<name>A0A0L8LM88_9ACTN</name>
<dbReference type="EMBL" id="LGUS01000072">
    <property type="protein sequence ID" value="KOG39191.1"/>
    <property type="molecule type" value="Genomic_DNA"/>
</dbReference>
<gene>
    <name evidence="2" type="ORF">ADK37_09155</name>
</gene>
<comment type="caution">
    <text evidence="2">The sequence shown here is derived from an EMBL/GenBank/DDBJ whole genome shotgun (WGS) entry which is preliminary data.</text>
</comment>
<protein>
    <recommendedName>
        <fullName evidence="1">DUF6891 domain-containing protein</fullName>
    </recommendedName>
</protein>
<dbReference type="Proteomes" id="UP000037251">
    <property type="component" value="Unassembled WGS sequence"/>
</dbReference>
<organism evidence="2 3">
    <name type="scientific">Streptomyces resistomycificus</name>
    <dbReference type="NCBI Taxonomy" id="67356"/>
    <lineage>
        <taxon>Bacteria</taxon>
        <taxon>Bacillati</taxon>
        <taxon>Actinomycetota</taxon>
        <taxon>Actinomycetes</taxon>
        <taxon>Kitasatosporales</taxon>
        <taxon>Streptomycetaceae</taxon>
        <taxon>Streptomyces</taxon>
        <taxon>Streptomyces aurantiacus group</taxon>
    </lineage>
</organism>
<dbReference type="OrthoDB" id="5515732at2"/>